<evidence type="ECO:0000313" key="2">
    <source>
        <dbReference type="Proteomes" id="UP001607302"/>
    </source>
</evidence>
<reference evidence="1 2" key="1">
    <citation type="journal article" date="2024" name="Ann. Entomol. Soc. Am.">
        <title>Genomic analyses of the southern and eastern yellowjacket wasps (Hymenoptera: Vespidae) reveal evolutionary signatures of social life.</title>
        <authorList>
            <person name="Catto M.A."/>
            <person name="Caine P.B."/>
            <person name="Orr S.E."/>
            <person name="Hunt B.G."/>
            <person name="Goodisman M.A.D."/>
        </authorList>
    </citation>
    <scope>NUCLEOTIDE SEQUENCE [LARGE SCALE GENOMIC DNA]</scope>
    <source>
        <strain evidence="1">233</strain>
        <tissue evidence="1">Head and thorax</tissue>
    </source>
</reference>
<gene>
    <name evidence="1" type="ORF">V1478_011525</name>
</gene>
<name>A0ABD2AFE1_VESSQ</name>
<dbReference type="EMBL" id="JAUDFV010000151">
    <property type="protein sequence ID" value="KAL2719106.1"/>
    <property type="molecule type" value="Genomic_DNA"/>
</dbReference>
<comment type="caution">
    <text evidence="1">The sequence shown here is derived from an EMBL/GenBank/DDBJ whole genome shotgun (WGS) entry which is preliminary data.</text>
</comment>
<keyword evidence="2" id="KW-1185">Reference proteome</keyword>
<dbReference type="AlphaFoldDB" id="A0ABD2AFE1"/>
<protein>
    <submittedName>
        <fullName evidence="1">Uncharacterized protein</fullName>
    </submittedName>
</protein>
<accession>A0ABD2AFE1</accession>
<dbReference type="Proteomes" id="UP001607302">
    <property type="component" value="Unassembled WGS sequence"/>
</dbReference>
<proteinExistence type="predicted"/>
<evidence type="ECO:0000313" key="1">
    <source>
        <dbReference type="EMBL" id="KAL2719106.1"/>
    </source>
</evidence>
<sequence length="137" mass="16194">MKFKDDDFIANVTQHPKLVPIFLTSRILFLHLLLLDHSRHRVRPVNDKNMSEAMSVGKLRKNMNPFRKSFAERIAVVCTTERREEEEEEEEEDGLLFETHKIGGAKKKIKLEDLFVRREREHASPFFEKTPYQIGNK</sequence>
<organism evidence="1 2">
    <name type="scientific">Vespula squamosa</name>
    <name type="common">Southern yellow jacket</name>
    <name type="synonym">Wasp</name>
    <dbReference type="NCBI Taxonomy" id="30214"/>
    <lineage>
        <taxon>Eukaryota</taxon>
        <taxon>Metazoa</taxon>
        <taxon>Ecdysozoa</taxon>
        <taxon>Arthropoda</taxon>
        <taxon>Hexapoda</taxon>
        <taxon>Insecta</taxon>
        <taxon>Pterygota</taxon>
        <taxon>Neoptera</taxon>
        <taxon>Endopterygota</taxon>
        <taxon>Hymenoptera</taxon>
        <taxon>Apocrita</taxon>
        <taxon>Aculeata</taxon>
        <taxon>Vespoidea</taxon>
        <taxon>Vespidae</taxon>
        <taxon>Vespinae</taxon>
        <taxon>Vespula</taxon>
    </lineage>
</organism>